<accession>A0AAW1DCB1</accession>
<keyword evidence="3" id="KW-1185">Reference proteome</keyword>
<dbReference type="EMBL" id="JAPXFL010000004">
    <property type="protein sequence ID" value="KAK9508082.1"/>
    <property type="molecule type" value="Genomic_DNA"/>
</dbReference>
<dbReference type="Proteomes" id="UP001461498">
    <property type="component" value="Unassembled WGS sequence"/>
</dbReference>
<proteinExistence type="predicted"/>
<keyword evidence="1" id="KW-1133">Transmembrane helix</keyword>
<reference evidence="2 3" key="1">
    <citation type="submission" date="2022-12" db="EMBL/GenBank/DDBJ databases">
        <title>Chromosome-level genome assembly of true bugs.</title>
        <authorList>
            <person name="Ma L."/>
            <person name="Li H."/>
        </authorList>
    </citation>
    <scope>NUCLEOTIDE SEQUENCE [LARGE SCALE GENOMIC DNA]</scope>
    <source>
        <strain evidence="2">Lab_2022b</strain>
    </source>
</reference>
<evidence type="ECO:0000256" key="1">
    <source>
        <dbReference type="SAM" id="Phobius"/>
    </source>
</evidence>
<protein>
    <submittedName>
        <fullName evidence="2">Uncharacterized protein</fullName>
    </submittedName>
</protein>
<keyword evidence="1" id="KW-0812">Transmembrane</keyword>
<organism evidence="2 3">
    <name type="scientific">Rhynocoris fuscipes</name>
    <dbReference type="NCBI Taxonomy" id="488301"/>
    <lineage>
        <taxon>Eukaryota</taxon>
        <taxon>Metazoa</taxon>
        <taxon>Ecdysozoa</taxon>
        <taxon>Arthropoda</taxon>
        <taxon>Hexapoda</taxon>
        <taxon>Insecta</taxon>
        <taxon>Pterygota</taxon>
        <taxon>Neoptera</taxon>
        <taxon>Paraneoptera</taxon>
        <taxon>Hemiptera</taxon>
        <taxon>Heteroptera</taxon>
        <taxon>Panheteroptera</taxon>
        <taxon>Cimicomorpha</taxon>
        <taxon>Reduviidae</taxon>
        <taxon>Harpactorinae</taxon>
        <taxon>Harpactorini</taxon>
        <taxon>Rhynocoris</taxon>
    </lineage>
</organism>
<comment type="caution">
    <text evidence="2">The sequence shown here is derived from an EMBL/GenBank/DDBJ whole genome shotgun (WGS) entry which is preliminary data.</text>
</comment>
<feature type="transmembrane region" description="Helical" evidence="1">
    <location>
        <begin position="29"/>
        <end position="51"/>
    </location>
</feature>
<keyword evidence="1" id="KW-0472">Membrane</keyword>
<evidence type="ECO:0000313" key="3">
    <source>
        <dbReference type="Proteomes" id="UP001461498"/>
    </source>
</evidence>
<dbReference type="AlphaFoldDB" id="A0AAW1DCB1"/>
<name>A0AAW1DCB1_9HEMI</name>
<sequence length="77" mass="9346">MLLPRQQLKFKNFVSTSFLTNQCCQPKHFFFFFFFLCNFIIKYLFLAKYLYKRNNFNESILPLFHDPTLGPYNESGK</sequence>
<evidence type="ECO:0000313" key="2">
    <source>
        <dbReference type="EMBL" id="KAK9508082.1"/>
    </source>
</evidence>
<gene>
    <name evidence="2" type="ORF">O3M35_007824</name>
</gene>